<proteinExistence type="predicted"/>
<gene>
    <name evidence="2" type="ORF">GALL_478380</name>
</gene>
<feature type="region of interest" description="Disordered" evidence="1">
    <location>
        <begin position="44"/>
        <end position="76"/>
    </location>
</feature>
<protein>
    <submittedName>
        <fullName evidence="2">Uncharacterized protein</fullName>
    </submittedName>
</protein>
<evidence type="ECO:0000313" key="2">
    <source>
        <dbReference type="EMBL" id="OIQ70548.1"/>
    </source>
</evidence>
<sequence length="76" mass="7922">MNDIDGSAVKAGQPLGQLGAGRNFDLIGQARDDLAKGPDFVLAEPAGDQQVGGMPQRPGAALGRPTRDRLVEIPQE</sequence>
<name>A0A1J5PSH3_9ZZZZ</name>
<evidence type="ECO:0000256" key="1">
    <source>
        <dbReference type="SAM" id="MobiDB-lite"/>
    </source>
</evidence>
<dbReference type="EMBL" id="MLJW01004148">
    <property type="protein sequence ID" value="OIQ70548.1"/>
    <property type="molecule type" value="Genomic_DNA"/>
</dbReference>
<accession>A0A1J5PSH3</accession>
<feature type="region of interest" description="Disordered" evidence="1">
    <location>
        <begin position="1"/>
        <end position="21"/>
    </location>
</feature>
<feature type="compositionally biased region" description="Basic and acidic residues" evidence="1">
    <location>
        <begin position="65"/>
        <end position="76"/>
    </location>
</feature>
<reference evidence="2" key="1">
    <citation type="submission" date="2016-10" db="EMBL/GenBank/DDBJ databases">
        <title>Sequence of Gallionella enrichment culture.</title>
        <authorList>
            <person name="Poehlein A."/>
            <person name="Muehling M."/>
            <person name="Daniel R."/>
        </authorList>
    </citation>
    <scope>NUCLEOTIDE SEQUENCE</scope>
</reference>
<organism evidence="2">
    <name type="scientific">mine drainage metagenome</name>
    <dbReference type="NCBI Taxonomy" id="410659"/>
    <lineage>
        <taxon>unclassified sequences</taxon>
        <taxon>metagenomes</taxon>
        <taxon>ecological metagenomes</taxon>
    </lineage>
</organism>
<dbReference type="AlphaFoldDB" id="A0A1J5PSH3"/>
<comment type="caution">
    <text evidence="2">The sequence shown here is derived from an EMBL/GenBank/DDBJ whole genome shotgun (WGS) entry which is preliminary data.</text>
</comment>